<feature type="active site" evidence="7">
    <location>
        <position position="233"/>
    </location>
</feature>
<feature type="binding site" evidence="8">
    <location>
        <position position="242"/>
    </location>
    <ligand>
        <name>Zn(2+)</name>
        <dbReference type="ChEBI" id="CHEBI:29105"/>
        <label>2</label>
        <note>catalytic</note>
    </ligand>
</feature>
<evidence type="ECO:0000256" key="3">
    <source>
        <dbReference type="ARBA" id="ARBA00022723"/>
    </source>
</evidence>
<evidence type="ECO:0000256" key="11">
    <source>
        <dbReference type="SAM" id="SignalP"/>
    </source>
</evidence>
<feature type="binding site" evidence="8">
    <location>
        <position position="232"/>
    </location>
    <ligand>
        <name>Zn(2+)</name>
        <dbReference type="ChEBI" id="CHEBI:29105"/>
        <label>2</label>
        <note>catalytic</note>
    </ligand>
</feature>
<feature type="compositionally biased region" description="Basic and acidic residues" evidence="10">
    <location>
        <begin position="1316"/>
        <end position="1332"/>
    </location>
</feature>
<dbReference type="PROSITE" id="PS51642">
    <property type="entry name" value="HEMOPEXIN_2"/>
    <property type="match status" value="2"/>
</dbReference>
<dbReference type="GO" id="GO:0004222">
    <property type="term" value="F:metalloendopeptidase activity"/>
    <property type="evidence" value="ECO:0007669"/>
    <property type="project" value="InterPro"/>
</dbReference>
<feature type="binding site" description="in inhibited form" evidence="8">
    <location>
        <position position="108"/>
    </location>
    <ligand>
        <name>Zn(2+)</name>
        <dbReference type="ChEBI" id="CHEBI:29105"/>
        <label>2</label>
        <note>catalytic</note>
    </ligand>
</feature>
<dbReference type="Pfam" id="PF00413">
    <property type="entry name" value="Peptidase_M10"/>
    <property type="match status" value="1"/>
</dbReference>
<evidence type="ECO:0000256" key="1">
    <source>
        <dbReference type="ARBA" id="ARBA00010370"/>
    </source>
</evidence>
<evidence type="ECO:0000256" key="6">
    <source>
        <dbReference type="ARBA" id="ARBA00023049"/>
    </source>
</evidence>
<dbReference type="InterPro" id="IPR016024">
    <property type="entry name" value="ARM-type_fold"/>
</dbReference>
<dbReference type="InterPro" id="IPR036365">
    <property type="entry name" value="PGBD-like_sf"/>
</dbReference>
<evidence type="ECO:0000256" key="9">
    <source>
        <dbReference type="PROSITE-ProRule" id="PRU01011"/>
    </source>
</evidence>
<keyword evidence="11" id="KW-0732">Signal</keyword>
<evidence type="ECO:0000259" key="12">
    <source>
        <dbReference type="SMART" id="SM00235"/>
    </source>
</evidence>
<dbReference type="SMART" id="SM00120">
    <property type="entry name" value="HX"/>
    <property type="match status" value="3"/>
</dbReference>
<dbReference type="Proteomes" id="UP000663842">
    <property type="component" value="Unassembled WGS sequence"/>
</dbReference>
<feature type="signal peptide" evidence="11">
    <location>
        <begin position="1"/>
        <end position="18"/>
    </location>
</feature>
<feature type="binding site" evidence="8">
    <location>
        <position position="213"/>
    </location>
    <ligand>
        <name>Ca(2+)</name>
        <dbReference type="ChEBI" id="CHEBI:29108"/>
        <label>1</label>
    </ligand>
</feature>
<dbReference type="PANTHER" id="PTHR10201">
    <property type="entry name" value="MATRIX METALLOPROTEINASE"/>
    <property type="match status" value="1"/>
</dbReference>
<dbReference type="InterPro" id="IPR024079">
    <property type="entry name" value="MetalloPept_cat_dom_sf"/>
</dbReference>
<evidence type="ECO:0000313" key="13">
    <source>
        <dbReference type="EMBL" id="CAF4097696.1"/>
    </source>
</evidence>
<dbReference type="PRINTS" id="PR00138">
    <property type="entry name" value="MATRIXIN"/>
</dbReference>
<comment type="cofactor">
    <cofactor evidence="8">
        <name>Zn(2+)</name>
        <dbReference type="ChEBI" id="CHEBI:29105"/>
    </cofactor>
    <text evidence="8">Binds 2 Zn(2+) ions per subunit.</text>
</comment>
<feature type="compositionally biased region" description="Basic and acidic residues" evidence="10">
    <location>
        <begin position="1487"/>
        <end position="1506"/>
    </location>
</feature>
<dbReference type="Gene3D" id="1.25.10.10">
    <property type="entry name" value="Leucine-rich Repeat Variant"/>
    <property type="match status" value="2"/>
</dbReference>
<dbReference type="InterPro" id="IPR036375">
    <property type="entry name" value="Hemopexin-like_dom_sf"/>
</dbReference>
<feature type="compositionally biased region" description="Polar residues" evidence="10">
    <location>
        <begin position="278"/>
        <end position="288"/>
    </location>
</feature>
<dbReference type="GO" id="GO:0008270">
    <property type="term" value="F:zinc ion binding"/>
    <property type="evidence" value="ECO:0007669"/>
    <property type="project" value="InterPro"/>
</dbReference>
<keyword evidence="4" id="KW-0378">Hydrolase</keyword>
<feature type="binding site" evidence="8">
    <location>
        <position position="190"/>
    </location>
    <ligand>
        <name>Ca(2+)</name>
        <dbReference type="ChEBI" id="CHEBI:29108"/>
        <label>3</label>
    </ligand>
</feature>
<dbReference type="GO" id="GO:0031012">
    <property type="term" value="C:extracellular matrix"/>
    <property type="evidence" value="ECO:0007669"/>
    <property type="project" value="InterPro"/>
</dbReference>
<feature type="compositionally biased region" description="Polar residues" evidence="10">
    <location>
        <begin position="812"/>
        <end position="825"/>
    </location>
</feature>
<dbReference type="Gene3D" id="3.40.390.10">
    <property type="entry name" value="Collagenase (Catalytic Domain)"/>
    <property type="match status" value="1"/>
</dbReference>
<dbReference type="SUPFAM" id="SSF47090">
    <property type="entry name" value="PGBD-like"/>
    <property type="match status" value="1"/>
</dbReference>
<feature type="region of interest" description="Disordered" evidence="10">
    <location>
        <begin position="1314"/>
        <end position="1525"/>
    </location>
</feature>
<dbReference type="SUPFAM" id="SSF55486">
    <property type="entry name" value="Metalloproteases ('zincins'), catalytic domain"/>
    <property type="match status" value="1"/>
</dbReference>
<evidence type="ECO:0000256" key="7">
    <source>
        <dbReference type="PIRSR" id="PIRSR621190-1"/>
    </source>
</evidence>
<evidence type="ECO:0000256" key="4">
    <source>
        <dbReference type="ARBA" id="ARBA00022801"/>
    </source>
</evidence>
<feature type="compositionally biased region" description="Low complexity" evidence="10">
    <location>
        <begin position="309"/>
        <end position="328"/>
    </location>
</feature>
<feature type="binding site" evidence="8">
    <location>
        <position position="185"/>
    </location>
    <ligand>
        <name>Zn(2+)</name>
        <dbReference type="ChEBI" id="CHEBI:29105"/>
        <label>1</label>
    </ligand>
</feature>
<evidence type="ECO:0000256" key="10">
    <source>
        <dbReference type="SAM" id="MobiDB-lite"/>
    </source>
</evidence>
<feature type="binding site" evidence="8">
    <location>
        <position position="198"/>
    </location>
    <ligand>
        <name>Zn(2+)</name>
        <dbReference type="ChEBI" id="CHEBI:29105"/>
        <label>1</label>
    </ligand>
</feature>
<feature type="binding site" evidence="8">
    <location>
        <position position="340"/>
    </location>
    <ligand>
        <name>Ca(2+)</name>
        <dbReference type="ChEBI" id="CHEBI:29108"/>
        <label>4</label>
    </ligand>
</feature>
<keyword evidence="5 8" id="KW-0862">Zinc</keyword>
<evidence type="ECO:0000256" key="5">
    <source>
        <dbReference type="ARBA" id="ARBA00022833"/>
    </source>
</evidence>
<gene>
    <name evidence="13" type="ORF">UXM345_LOCUS22051</name>
</gene>
<keyword evidence="2" id="KW-0645">Protease</keyword>
<dbReference type="InterPro" id="IPR006026">
    <property type="entry name" value="Peptidase_Metallo"/>
</dbReference>
<evidence type="ECO:0000256" key="2">
    <source>
        <dbReference type="ARBA" id="ARBA00022670"/>
    </source>
</evidence>
<feature type="binding site" evidence="8">
    <location>
        <position position="208"/>
    </location>
    <ligand>
        <name>Zn(2+)</name>
        <dbReference type="ChEBI" id="CHEBI:29105"/>
        <label>1</label>
    </ligand>
</feature>
<keyword evidence="6" id="KW-0482">Metalloprotease</keyword>
<dbReference type="CDD" id="cd04278">
    <property type="entry name" value="ZnMc_MMP"/>
    <property type="match status" value="1"/>
</dbReference>
<dbReference type="SUPFAM" id="SSF48371">
    <property type="entry name" value="ARM repeat"/>
    <property type="match status" value="1"/>
</dbReference>
<accession>A0A819U5C5</accession>
<feature type="binding site" evidence="8">
    <location>
        <position position="250"/>
    </location>
    <ligand>
        <name>Zn(2+)</name>
        <dbReference type="ChEBI" id="CHEBI:29105"/>
        <label>2</label>
        <note>catalytic</note>
    </ligand>
</feature>
<feature type="binding site" evidence="8">
    <location>
        <position position="210"/>
    </location>
    <ligand>
        <name>Ca(2+)</name>
        <dbReference type="ChEBI" id="CHEBI:29108"/>
        <label>3</label>
    </ligand>
</feature>
<dbReference type="SMART" id="SM00235">
    <property type="entry name" value="ZnMc"/>
    <property type="match status" value="1"/>
</dbReference>
<comment type="cofactor">
    <cofactor evidence="8">
        <name>Ca(2+)</name>
        <dbReference type="ChEBI" id="CHEBI:29108"/>
    </cofactor>
    <text evidence="8">Can bind about 5 Ca(2+) ions per subunit.</text>
</comment>
<evidence type="ECO:0000256" key="8">
    <source>
        <dbReference type="PIRSR" id="PIRSR621190-2"/>
    </source>
</evidence>
<name>A0A819U5C5_9BILA</name>
<comment type="caution">
    <text evidence="13">The sequence shown here is derived from an EMBL/GenBank/DDBJ whole genome shotgun (WGS) entry which is preliminary data.</text>
</comment>
<feature type="binding site" evidence="8">
    <location>
        <position position="236"/>
    </location>
    <ligand>
        <name>Zn(2+)</name>
        <dbReference type="ChEBI" id="CHEBI:29105"/>
        <label>2</label>
        <note>catalytic</note>
    </ligand>
</feature>
<protein>
    <recommendedName>
        <fullName evidence="12">Peptidase metallopeptidase domain-containing protein</fullName>
    </recommendedName>
</protein>
<organism evidence="13 14">
    <name type="scientific">Rotaria magnacalcarata</name>
    <dbReference type="NCBI Taxonomy" id="392030"/>
    <lineage>
        <taxon>Eukaryota</taxon>
        <taxon>Metazoa</taxon>
        <taxon>Spiralia</taxon>
        <taxon>Gnathifera</taxon>
        <taxon>Rotifera</taxon>
        <taxon>Eurotatoria</taxon>
        <taxon>Bdelloidea</taxon>
        <taxon>Philodinida</taxon>
        <taxon>Philodinidae</taxon>
        <taxon>Rotaria</taxon>
    </lineage>
</organism>
<feature type="region of interest" description="Disordered" evidence="10">
    <location>
        <begin position="275"/>
        <end position="328"/>
    </location>
</feature>
<feature type="compositionally biased region" description="Basic and acidic residues" evidence="10">
    <location>
        <begin position="1463"/>
        <end position="1473"/>
    </location>
</feature>
<feature type="repeat" description="Hemopexin" evidence="9">
    <location>
        <begin position="478"/>
        <end position="526"/>
    </location>
</feature>
<dbReference type="InterPro" id="IPR001818">
    <property type="entry name" value="Pept_M10_metallopeptidase"/>
</dbReference>
<dbReference type="GO" id="GO:0006508">
    <property type="term" value="P:proteolysis"/>
    <property type="evidence" value="ECO:0007669"/>
    <property type="project" value="UniProtKB-KW"/>
</dbReference>
<dbReference type="InterPro" id="IPR021190">
    <property type="entry name" value="Pept_M10A"/>
</dbReference>
<feature type="binding site" evidence="8">
    <location>
        <position position="191"/>
    </location>
    <ligand>
        <name>Ca(2+)</name>
        <dbReference type="ChEBI" id="CHEBI:29108"/>
        <label>3</label>
    </ligand>
</feature>
<feature type="domain" description="Peptidase metallopeptidase" evidence="12">
    <location>
        <begin position="119"/>
        <end position="277"/>
    </location>
</feature>
<dbReference type="InterPro" id="IPR018487">
    <property type="entry name" value="Hemopexin-like_repeat"/>
</dbReference>
<dbReference type="InterPro" id="IPR033739">
    <property type="entry name" value="M10A_MMP"/>
</dbReference>
<evidence type="ECO:0000313" key="14">
    <source>
        <dbReference type="Proteomes" id="UP000663842"/>
    </source>
</evidence>
<dbReference type="SUPFAM" id="SSF50923">
    <property type="entry name" value="Hemopexin-like domain"/>
    <property type="match status" value="1"/>
</dbReference>
<reference evidence="13" key="1">
    <citation type="submission" date="2021-02" db="EMBL/GenBank/DDBJ databases">
        <authorList>
            <person name="Nowell W R."/>
        </authorList>
    </citation>
    <scope>NUCLEOTIDE SEQUENCE</scope>
</reference>
<dbReference type="EMBL" id="CAJOBF010003564">
    <property type="protein sequence ID" value="CAF4097696.1"/>
    <property type="molecule type" value="Genomic_DNA"/>
</dbReference>
<feature type="compositionally biased region" description="Polar residues" evidence="10">
    <location>
        <begin position="1382"/>
        <end position="1425"/>
    </location>
</feature>
<dbReference type="Gene3D" id="2.110.10.10">
    <property type="entry name" value="Hemopexin-like domain"/>
    <property type="match status" value="1"/>
</dbReference>
<feature type="region of interest" description="Disordered" evidence="10">
    <location>
        <begin position="788"/>
        <end position="825"/>
    </location>
</feature>
<feature type="binding site" evidence="8">
    <location>
        <position position="183"/>
    </location>
    <ligand>
        <name>Zn(2+)</name>
        <dbReference type="ChEBI" id="CHEBI:29105"/>
        <label>1</label>
    </ligand>
</feature>
<feature type="compositionally biased region" description="Polar residues" evidence="10">
    <location>
        <begin position="1346"/>
        <end position="1361"/>
    </location>
</feature>
<feature type="compositionally biased region" description="Basic residues" evidence="10">
    <location>
        <begin position="1362"/>
        <end position="1380"/>
    </location>
</feature>
<feature type="repeat" description="Hemopexin" evidence="9">
    <location>
        <begin position="384"/>
        <end position="431"/>
    </location>
</feature>
<dbReference type="InterPro" id="IPR011989">
    <property type="entry name" value="ARM-like"/>
</dbReference>
<comment type="similarity">
    <text evidence="1">Belongs to the peptidase M10A family.</text>
</comment>
<feature type="binding site" evidence="8">
    <location>
        <position position="436"/>
    </location>
    <ligand>
        <name>Ca(2+)</name>
        <dbReference type="ChEBI" id="CHEBI:29108"/>
        <label>5</label>
    </ligand>
</feature>
<keyword evidence="3 8" id="KW-0479">Metal-binding</keyword>
<feature type="binding site" evidence="8">
    <location>
        <position position="213"/>
    </location>
    <ligand>
        <name>Ca(2+)</name>
        <dbReference type="ChEBI" id="CHEBI:29108"/>
        <label>3</label>
    </ligand>
</feature>
<sequence>MIKLCFILVFIVFAFSYGKPLPGKAHRPLKPSASRAPGIKSNVDALKFLSKFGYNECGGSGSVQSKDTGPLCQSSFQTMLEHFQTVFHLPVTGKLDDKTLNLMNKPRCSLGDYPMGYSAFRPWPNTTLKWKLNNQIPTFGREKTRIHLQEAFDDWARYAPLKFREAVGDEQAEFSISFNEGNHDDGFPFDGAGGTLAHAFFPKDGKVHFDSAEEWTDKYDGFGYNFRLVASHEIGHALGLAHSYDQTALMYPFYQLMQPKDLLPKDDRDGIRALYGNNEDNQPTTFASTTAKPLATTTTTTTRKKKTTAKGGKTTKTTTRKPQTTQPQVLAHDRCARYMDVVFGGGPDKWLYTLDYDLVWRYHPDFGHWDTSGIPITDVFQGAEPHMMAGILSPVTKKIYLFKGYRVWRFSSPNSLDSGFPRRLFGTGTPYNPIAALYEKGHIWLLKGGLLFKFHEDKLIYEFDRPPKRISEQFPGVPKNVRTAFTYDGKHYFFTEPDRNVYVFDTKTKRIESDYPKPMTTGWFACQEKSKFFTFLLSSMTIAPSLHTTSNGSGSSTTNPFLLPKNDLTMGDSQLIDVLLHGQNNDNKIQAVNRWCKNSRHNRLSTIIDVAQRYDILLSLVNTLEQTTNTEYQYNCLTFLSELQTNIHHYDQQLYLPAIIQCFSSTSNDVQKLASQFIIKQIHTTNDIPTFLLIFTQDALKSPNIRISVKSIEILTDLLTKSHQRENLSPIFEIILQYLQDTKFRLNYNGVLRQAINHLKYILGVELLNTYLESYPPSLKRLYHTYTSEQSDNDETPRAPVQVSHVKDSKNYSHTGTNGFRTNGITHSENSFSTLTENSDVNSLIEIIRSKWMASDETNRVDYLERLKISADKYYQTLCSRYPTPNNAQFHQVFHTFLTSKLDLLSYITSTNLDLSIKIKLVLSTCLAWLIKHSQATYCKQHYKTICVIFKNILFNGQSNNRQLAKFSVSIILLLENFVHPQIVLDELIDDQYQYYNYRIQLEILAIVTATFIKHRQQKYDNIANLHKNLLPMLVSNRRELRHGAMECFTVICVYLNAFKPLTSTAIETNPSIKLVLSLIENLSYDALNAFRFRLQRNLLPSLTDEGNITPGLVCDSTTANDPDAKFILLVSNNNKNSFVQTPQSVISHETTSLRSSSQFLSTNNSKLLQLAMPFVDKKPNINDSVMRSREIPPLKPVNADLDSHRYTNNNHPYETAINPTVLTTVTTGGPSLDFTVTGNNNYRPLTLTERVFTDDWAKKLSTTNIHRKEPLKTVQQQENLQNNTLLQFRPAIPHRPAIGRFPASHNILATSQIHNHNEQKSSARRLDSNTDHDEDIDSAIESRYIPNNTENDSIHQTNGHQSKKPARSVHSSSTRRKVNRLFNNGSDLESTSARTLTPENSNESGVYSQSGRDTEYNSNSSTRSVGKDQLFPTRPRLARSGSKPKSDKPQLLPSDPSSGQNHDNHSTNDKSRRPNNNHVEIVGRAYADEKIPTRRLSNEKNDDKQQPIVSKPRAKVIKGSHIVV</sequence>
<feature type="chain" id="PRO_5032985986" description="Peptidase metallopeptidase domain-containing protein" evidence="11">
    <location>
        <begin position="19"/>
        <end position="1525"/>
    </location>
</feature>
<dbReference type="PANTHER" id="PTHR10201:SF323">
    <property type="entry name" value="MATRIX METALLOPROTEINASE-21"/>
    <property type="match status" value="1"/>
</dbReference>
<keyword evidence="8" id="KW-0106">Calcium</keyword>
<feature type="compositionally biased region" description="Low complexity" evidence="10">
    <location>
        <begin position="289"/>
        <end position="301"/>
    </location>
</feature>
<proteinExistence type="inferred from homology"/>